<protein>
    <submittedName>
        <fullName evidence="3">Tetratricopeptide repeat protein</fullName>
    </submittedName>
</protein>
<dbReference type="InterPro" id="IPR028994">
    <property type="entry name" value="Integrin_alpha_N"/>
</dbReference>
<organism evidence="3 4">
    <name type="scientific">Chryseosolibacter indicus</name>
    <dbReference type="NCBI Taxonomy" id="2782351"/>
    <lineage>
        <taxon>Bacteria</taxon>
        <taxon>Pseudomonadati</taxon>
        <taxon>Bacteroidota</taxon>
        <taxon>Cytophagia</taxon>
        <taxon>Cytophagales</taxon>
        <taxon>Chryseotaleaceae</taxon>
        <taxon>Chryseosolibacter</taxon>
    </lineage>
</organism>
<dbReference type="PANTHER" id="PTHR16026">
    <property type="entry name" value="CARTILAGE ACIDIC PROTEIN 1"/>
    <property type="match status" value="1"/>
</dbReference>
<dbReference type="Proteomes" id="UP000772618">
    <property type="component" value="Unassembled WGS sequence"/>
</dbReference>
<dbReference type="PANTHER" id="PTHR16026:SF0">
    <property type="entry name" value="CARTILAGE ACIDIC PROTEIN 1"/>
    <property type="match status" value="1"/>
</dbReference>
<keyword evidence="1" id="KW-0732">Signal</keyword>
<dbReference type="InterPro" id="IPR011519">
    <property type="entry name" value="UnbV_ASPIC"/>
</dbReference>
<evidence type="ECO:0000259" key="2">
    <source>
        <dbReference type="Pfam" id="PF07593"/>
    </source>
</evidence>
<proteinExistence type="predicted"/>
<dbReference type="InterPro" id="IPR027039">
    <property type="entry name" value="Crtac1"/>
</dbReference>
<dbReference type="InterPro" id="IPR011990">
    <property type="entry name" value="TPR-like_helical_dom_sf"/>
</dbReference>
<reference evidence="3 4" key="1">
    <citation type="submission" date="2021-05" db="EMBL/GenBank/DDBJ databases">
        <title>A Polyphasic approach of four new species of the genus Ohtaekwangia: Ohtaekwangia histidinii sp. nov., Ohtaekwangia cretensis sp. nov., Ohtaekwangia indiensis sp. nov., Ohtaekwangia reichenbachii sp. nov. from diverse environment.</title>
        <authorList>
            <person name="Octaviana S."/>
        </authorList>
    </citation>
    <scope>NUCLEOTIDE SEQUENCE [LARGE SCALE GENOMIC DNA]</scope>
    <source>
        <strain evidence="3 4">PWU20</strain>
    </source>
</reference>
<evidence type="ECO:0000256" key="1">
    <source>
        <dbReference type="ARBA" id="ARBA00022729"/>
    </source>
</evidence>
<dbReference type="EMBL" id="JAHESD010000014">
    <property type="protein sequence ID" value="MBT1703315.1"/>
    <property type="molecule type" value="Genomic_DNA"/>
</dbReference>
<feature type="domain" description="ASPIC/UnbV" evidence="2">
    <location>
        <begin position="635"/>
        <end position="705"/>
    </location>
</feature>
<dbReference type="Pfam" id="PF07593">
    <property type="entry name" value="UnbV_ASPIC"/>
    <property type="match status" value="1"/>
</dbReference>
<accession>A0ABS5VPE1</accession>
<dbReference type="Gene3D" id="1.25.40.10">
    <property type="entry name" value="Tetratricopeptide repeat domain"/>
    <property type="match status" value="1"/>
</dbReference>
<keyword evidence="4" id="KW-1185">Reference proteome</keyword>
<dbReference type="Gene3D" id="2.130.10.130">
    <property type="entry name" value="Integrin alpha, N-terminal"/>
    <property type="match status" value="2"/>
</dbReference>
<evidence type="ECO:0000313" key="3">
    <source>
        <dbReference type="EMBL" id="MBT1703315.1"/>
    </source>
</evidence>
<gene>
    <name evidence="3" type="ORF">KK060_08490</name>
</gene>
<dbReference type="RefSeq" id="WP_254153279.1">
    <property type="nucleotide sequence ID" value="NZ_JAHESD010000014.1"/>
</dbReference>
<name>A0ABS5VPE1_9BACT</name>
<dbReference type="InterPro" id="IPR013517">
    <property type="entry name" value="FG-GAP"/>
</dbReference>
<comment type="caution">
    <text evidence="3">The sequence shown here is derived from an EMBL/GenBank/DDBJ whole genome shotgun (WGS) entry which is preliminary data.</text>
</comment>
<dbReference type="SUPFAM" id="SSF48452">
    <property type="entry name" value="TPR-like"/>
    <property type="match status" value="1"/>
</dbReference>
<dbReference type="Pfam" id="PF13517">
    <property type="entry name" value="FG-GAP_3"/>
    <property type="match status" value="3"/>
</dbReference>
<dbReference type="SUPFAM" id="SSF69318">
    <property type="entry name" value="Integrin alpha N-terminal domain"/>
    <property type="match status" value="1"/>
</dbReference>
<evidence type="ECO:0000313" key="4">
    <source>
        <dbReference type="Proteomes" id="UP000772618"/>
    </source>
</evidence>
<sequence>MKTKFITFLALAGIVLVLNTCSRYDNHQQMLELLAKAKKAGTDPGNMFNPSSKLVYMDSLLSLPHNTSSQISYCKYLKAQILMELGREDDAIELYEEVLQLANPLQKDLINRELAIAYLRKGERSNCISDHAAESCLIPIRGLGLHRDTVGSVKAIEHYMQMLDKNPADLESKWLLNIAFMTLGKYPAEVPDKYFLPAFDEDTTVRINAFQDIAGSLGIAVNNMAGGTIVDDFDNDGYLDLVNSSMDLEEPMHFFKNNADGTFTDMSVKSGLANFHGGLNMVQADYDNDGDKDILVLRGAWKEKFGNEPNSLLQNQGNGTFRDVTLISGMLSYHPTQTATWNDFNNDGWLDVFIGNESTPDNRHPCELYINNTDGTFRNIAFSANCDYTLYVKGVTSGDYDNDGWKDIFISTTSGQRLLLKNLGISKQEIAFQDVTAKAGLAKEKGNSFPTWFWDYNNDGWLDIFVCDYTFQRTLAYYAAAEKLSIPAGNPDKAMLYHNNKNGTFTNVASEVGLNKVIFAMGSNFGDIDNDGFLDMYLGTGNPPYQSIVPNKMFKNIKGEKFADVTSAAKVGHLQKGHGVAFADMDNDGDQDIYIDMGGAYPGDAYQNAFFVNPGQGNNNWITIDLRGTKSNTDAIGTRIKISFTENGVQRSVYRDVNSGGSFGASPLRREIGVGRANIIDDLEIHWHGSGITQRFRNVPINQFIRITEGSELIQNVPLKTFVWSVNDPLCISENYASKNMKIEF</sequence>